<dbReference type="SUPFAM" id="SSF56371">
    <property type="entry name" value="Ribosome inactivating proteins (RIP)"/>
    <property type="match status" value="1"/>
</dbReference>
<dbReference type="InterPro" id="IPR036041">
    <property type="entry name" value="Ribosome-inact_prot_sf"/>
</dbReference>
<organism evidence="3">
    <name type="scientific">Oryza meridionalis</name>
    <dbReference type="NCBI Taxonomy" id="40149"/>
    <lineage>
        <taxon>Eukaryota</taxon>
        <taxon>Viridiplantae</taxon>
        <taxon>Streptophyta</taxon>
        <taxon>Embryophyta</taxon>
        <taxon>Tracheophyta</taxon>
        <taxon>Spermatophyta</taxon>
        <taxon>Magnoliopsida</taxon>
        <taxon>Liliopsida</taxon>
        <taxon>Poales</taxon>
        <taxon>Poaceae</taxon>
        <taxon>BOP clade</taxon>
        <taxon>Oryzoideae</taxon>
        <taxon>Oryzeae</taxon>
        <taxon>Oryzinae</taxon>
        <taxon>Oryza</taxon>
    </lineage>
</organism>
<keyword evidence="2" id="KW-0732">Signal</keyword>
<reference evidence="3" key="2">
    <citation type="submission" date="2018-05" db="EMBL/GenBank/DDBJ databases">
        <title>OmerRS3 (Oryza meridionalis Reference Sequence Version 3).</title>
        <authorList>
            <person name="Zhang J."/>
            <person name="Kudrna D."/>
            <person name="Lee S."/>
            <person name="Talag J."/>
            <person name="Welchert J."/>
            <person name="Wing R.A."/>
        </authorList>
    </citation>
    <scope>NUCLEOTIDE SEQUENCE [LARGE SCALE GENOMIC DNA]</scope>
    <source>
        <strain evidence="3">cv. OR44</strain>
    </source>
</reference>
<keyword evidence="1" id="KW-0652">Protein synthesis inhibitor</keyword>
<dbReference type="InterPro" id="IPR016138">
    <property type="entry name" value="Ribosome_inactivat_prot_sub1"/>
</dbReference>
<dbReference type="Gramene" id="OMERI07G03770.1">
    <property type="protein sequence ID" value="OMERI07G03770.1"/>
    <property type="gene ID" value="OMERI07G03770"/>
</dbReference>
<evidence type="ECO:0000256" key="1">
    <source>
        <dbReference type="RuleBase" id="RU004915"/>
    </source>
</evidence>
<dbReference type="InterPro" id="IPR001574">
    <property type="entry name" value="Ribosome_inactivat_prot"/>
</dbReference>
<dbReference type="Pfam" id="PF00161">
    <property type="entry name" value="RIP"/>
    <property type="match status" value="1"/>
</dbReference>
<evidence type="ECO:0000313" key="4">
    <source>
        <dbReference type="Proteomes" id="UP000008021"/>
    </source>
</evidence>
<evidence type="ECO:0000256" key="2">
    <source>
        <dbReference type="SAM" id="SignalP"/>
    </source>
</evidence>
<proteinExistence type="inferred from homology"/>
<dbReference type="GO" id="GO:0090729">
    <property type="term" value="F:toxin activity"/>
    <property type="evidence" value="ECO:0007669"/>
    <property type="project" value="UniProtKB-KW"/>
</dbReference>
<dbReference type="EC" id="3.2.2.22" evidence="1"/>
<dbReference type="GO" id="GO:0006952">
    <property type="term" value="P:defense response"/>
    <property type="evidence" value="ECO:0007669"/>
    <property type="project" value="UniProtKB-KW"/>
</dbReference>
<dbReference type="eggNOG" id="ENOG502R6MK">
    <property type="taxonomic scope" value="Eukaryota"/>
</dbReference>
<dbReference type="Gene3D" id="3.40.420.10">
    <property type="entry name" value="Ricin (A subunit), domain 1"/>
    <property type="match status" value="1"/>
</dbReference>
<dbReference type="GO" id="GO:0017148">
    <property type="term" value="P:negative regulation of translation"/>
    <property type="evidence" value="ECO:0007669"/>
    <property type="project" value="UniProtKB-KW"/>
</dbReference>
<evidence type="ECO:0000313" key="3">
    <source>
        <dbReference type="EnsemblPlants" id="OMERI07G03770.1"/>
    </source>
</evidence>
<sequence length="313" mass="34922">MAVMKIIGLMQLLLLVLVVLADDNHKATQWVELEQAIVKLADLDLSDHNVTQWVGKEDDQEIVKLELDVSRSVSGYRSFMYEPQRQLAKLTVRTAIEKRLVLPPYKYKPKCLIHVKVINKGHGESTLAIRPDNVYLIGFKTQAASWFAFKNSYNQISGATALGFDDSYTSLTGKGGYTNLKDIVVGKKSAQEAVATLAKYKKDGSVLEEIKKALTTFILIICEAVRLVPVRTDVITVWDEAEGGKVGKVACDLTVKWKVISCAFLIFDKTRKWDPIPEAQNVRDFGSPKITTAETAADNIYLILNTKDCKIPK</sequence>
<dbReference type="AlphaFoldDB" id="A0A0E0E890"/>
<dbReference type="GO" id="GO:0030598">
    <property type="term" value="F:rRNA N-glycosylase activity"/>
    <property type="evidence" value="ECO:0007669"/>
    <property type="project" value="UniProtKB-EC"/>
</dbReference>
<keyword evidence="1" id="KW-0611">Plant defense</keyword>
<keyword evidence="1" id="KW-0378">Hydrolase</keyword>
<comment type="catalytic activity">
    <reaction evidence="1">
        <text>Endohydrolysis of the N-glycosidic bond at one specific adenosine on the 28S rRNA.</text>
        <dbReference type="EC" id="3.2.2.22"/>
    </reaction>
</comment>
<dbReference type="PANTHER" id="PTHR33453:SF11">
    <property type="entry name" value="RRNA N-GLYCOSYLASE"/>
    <property type="match status" value="1"/>
</dbReference>
<dbReference type="EnsemblPlants" id="OMERI07G03770.1">
    <property type="protein sequence ID" value="OMERI07G03770.1"/>
    <property type="gene ID" value="OMERI07G03770"/>
</dbReference>
<dbReference type="HOGENOM" id="CLU_077253_0_0_1"/>
<protein>
    <recommendedName>
        <fullName evidence="1">rRNA N-glycosylase</fullName>
        <ecNumber evidence="1">3.2.2.22</ecNumber>
    </recommendedName>
</protein>
<dbReference type="Proteomes" id="UP000008021">
    <property type="component" value="Chromosome 7"/>
</dbReference>
<comment type="similarity">
    <text evidence="1">Belongs to the ribosome-inactivating protein family.</text>
</comment>
<feature type="chain" id="PRO_5002357744" description="rRNA N-glycosylase" evidence="2">
    <location>
        <begin position="22"/>
        <end position="313"/>
    </location>
</feature>
<name>A0A0E0E890_9ORYZ</name>
<keyword evidence="4" id="KW-1185">Reference proteome</keyword>
<feature type="signal peptide" evidence="2">
    <location>
        <begin position="1"/>
        <end position="21"/>
    </location>
</feature>
<keyword evidence="1" id="KW-0800">Toxin</keyword>
<dbReference type="PANTHER" id="PTHR33453">
    <property type="match status" value="1"/>
</dbReference>
<reference evidence="3" key="1">
    <citation type="submission" date="2015-04" db="UniProtKB">
        <authorList>
            <consortium name="EnsemblPlants"/>
        </authorList>
    </citation>
    <scope>IDENTIFICATION</scope>
</reference>
<accession>A0A0E0E890</accession>